<dbReference type="PIRSF" id="PIRSF000164">
    <property type="entry name" value="DHO_oxidase"/>
    <property type="match status" value="1"/>
</dbReference>
<keyword evidence="6 9" id="KW-0560">Oxidoreductase</keyword>
<protein>
    <submittedName>
        <fullName evidence="9">Dihydroorotate dehydrogenase B (NAD(+)), catalytic subunit</fullName>
        <ecNumber evidence="9">1.3.1.14</ecNumber>
    </submittedName>
</protein>
<accession>A0A5C6ECG4</accession>
<comment type="pathway">
    <text evidence="2">Pyrimidine metabolism; UMP biosynthesis via de novo pathway.</text>
</comment>
<evidence type="ECO:0000256" key="6">
    <source>
        <dbReference type="ARBA" id="ARBA00023002"/>
    </source>
</evidence>
<dbReference type="InterPro" id="IPR050074">
    <property type="entry name" value="DHO_dehydrogenase"/>
</dbReference>
<keyword evidence="4" id="KW-0288">FMN</keyword>
<keyword evidence="3" id="KW-0285">Flavoprotein</keyword>
<feature type="region of interest" description="Disordered" evidence="7">
    <location>
        <begin position="327"/>
        <end position="347"/>
    </location>
</feature>
<dbReference type="UniPathway" id="UPA00070"/>
<dbReference type="OrthoDB" id="9794954at2"/>
<dbReference type="NCBIfam" id="NF005741">
    <property type="entry name" value="PRK07565.1"/>
    <property type="match status" value="1"/>
</dbReference>
<reference evidence="9 10" key="1">
    <citation type="submission" date="2019-02" db="EMBL/GenBank/DDBJ databases">
        <title>Deep-cultivation of Planctomycetes and their phenomic and genomic characterization uncovers novel biology.</title>
        <authorList>
            <person name="Wiegand S."/>
            <person name="Jogler M."/>
            <person name="Boedeker C."/>
            <person name="Pinto D."/>
            <person name="Vollmers J."/>
            <person name="Rivas-Marin E."/>
            <person name="Kohn T."/>
            <person name="Peeters S.H."/>
            <person name="Heuer A."/>
            <person name="Rast P."/>
            <person name="Oberbeckmann S."/>
            <person name="Bunk B."/>
            <person name="Jeske O."/>
            <person name="Meyerdierks A."/>
            <person name="Storesund J.E."/>
            <person name="Kallscheuer N."/>
            <person name="Luecker S."/>
            <person name="Lage O.M."/>
            <person name="Pohl T."/>
            <person name="Merkel B.J."/>
            <person name="Hornburger P."/>
            <person name="Mueller R.-W."/>
            <person name="Bruemmer F."/>
            <person name="Labrenz M."/>
            <person name="Spormann A.M."/>
            <person name="Op Den Camp H."/>
            <person name="Overmann J."/>
            <person name="Amann R."/>
            <person name="Jetten M.S.M."/>
            <person name="Mascher T."/>
            <person name="Medema M.H."/>
            <person name="Devos D.P."/>
            <person name="Kaster A.-K."/>
            <person name="Ovreas L."/>
            <person name="Rohde M."/>
            <person name="Galperin M.Y."/>
            <person name="Jogler C."/>
        </authorList>
    </citation>
    <scope>NUCLEOTIDE SEQUENCE [LARGE SCALE GENOMIC DNA]</scope>
    <source>
        <strain evidence="9 10">Poly59</strain>
    </source>
</reference>
<dbReference type="GO" id="GO:0006207">
    <property type="term" value="P:'de novo' pyrimidine nucleobase biosynthetic process"/>
    <property type="evidence" value="ECO:0007669"/>
    <property type="project" value="TreeGrafter"/>
</dbReference>
<dbReference type="GO" id="GO:0004589">
    <property type="term" value="F:dihydroorotate dehydrogenase (NAD+) activity"/>
    <property type="evidence" value="ECO:0007669"/>
    <property type="project" value="UniProtKB-EC"/>
</dbReference>
<dbReference type="InterPro" id="IPR005720">
    <property type="entry name" value="Dihydroorotate_DH_cat"/>
</dbReference>
<organism evidence="9 10">
    <name type="scientific">Rubripirellula reticaptiva</name>
    <dbReference type="NCBI Taxonomy" id="2528013"/>
    <lineage>
        <taxon>Bacteria</taxon>
        <taxon>Pseudomonadati</taxon>
        <taxon>Planctomycetota</taxon>
        <taxon>Planctomycetia</taxon>
        <taxon>Pirellulales</taxon>
        <taxon>Pirellulaceae</taxon>
        <taxon>Rubripirellula</taxon>
    </lineage>
</organism>
<evidence type="ECO:0000256" key="4">
    <source>
        <dbReference type="ARBA" id="ARBA00022643"/>
    </source>
</evidence>
<sequence length="347" mass="37601">MSNELAVNYLGLQLTSPVVMGACPLTIQPETVRQLVDAGVGAVVLPSMLQEQIVHRQLKSTDPLRAISDSGYQSQQDKYNGGADNYPGIIANLKRVTCIPIIASMNCASKGDWLAYAEEIESAGADALELNVQSAIYDPHTTAATIESDLCEMVADLVSRISIPVTVKVSQRYTNLASITRQIRDVGAKGIVLFTHLPHWDVSLDRKHWTIAWELSPIDSLGGILEGIVRVYNANLNLSIAASGGVSNSDEAIKAMIAGADVVMVTSAVYREGPNAIRSIVDGIRRHLEINHYPTISDFQHSRPAAEIGPERIMRLQVTDPLTRSTTYFDPTPVVSPETGDAFGHKT</sequence>
<dbReference type="RefSeq" id="WP_146537177.1">
    <property type="nucleotide sequence ID" value="NZ_SJPX01000006.1"/>
</dbReference>
<dbReference type="EMBL" id="SJPX01000006">
    <property type="protein sequence ID" value="TWU46692.1"/>
    <property type="molecule type" value="Genomic_DNA"/>
</dbReference>
<dbReference type="GO" id="GO:0005737">
    <property type="term" value="C:cytoplasm"/>
    <property type="evidence" value="ECO:0007669"/>
    <property type="project" value="InterPro"/>
</dbReference>
<evidence type="ECO:0000256" key="1">
    <source>
        <dbReference type="ARBA" id="ARBA00001917"/>
    </source>
</evidence>
<dbReference type="PANTHER" id="PTHR48109:SF3">
    <property type="entry name" value="SLL0744 PROTEIN"/>
    <property type="match status" value="1"/>
</dbReference>
<keyword evidence="10" id="KW-1185">Reference proteome</keyword>
<dbReference type="Proteomes" id="UP000317977">
    <property type="component" value="Unassembled WGS sequence"/>
</dbReference>
<dbReference type="GO" id="GO:0044205">
    <property type="term" value="P:'de novo' UMP biosynthetic process"/>
    <property type="evidence" value="ECO:0007669"/>
    <property type="project" value="UniProtKB-UniPathway"/>
</dbReference>
<evidence type="ECO:0000313" key="10">
    <source>
        <dbReference type="Proteomes" id="UP000317977"/>
    </source>
</evidence>
<feature type="domain" description="Dihydroorotate dehydrogenase catalytic" evidence="8">
    <location>
        <begin position="81"/>
        <end position="288"/>
    </location>
</feature>
<name>A0A5C6ECG4_9BACT</name>
<dbReference type="InterPro" id="IPR012135">
    <property type="entry name" value="Dihydroorotate_DH_1_2"/>
</dbReference>
<dbReference type="AlphaFoldDB" id="A0A5C6ECG4"/>
<gene>
    <name evidence="9" type="primary">pyrDB_2</name>
    <name evidence="9" type="ORF">Poly59_56650</name>
</gene>
<evidence type="ECO:0000313" key="9">
    <source>
        <dbReference type="EMBL" id="TWU46692.1"/>
    </source>
</evidence>
<evidence type="ECO:0000256" key="3">
    <source>
        <dbReference type="ARBA" id="ARBA00022630"/>
    </source>
</evidence>
<dbReference type="PANTHER" id="PTHR48109">
    <property type="entry name" value="DIHYDROOROTATE DEHYDROGENASE (QUINONE), MITOCHONDRIAL-RELATED"/>
    <property type="match status" value="1"/>
</dbReference>
<dbReference type="SUPFAM" id="SSF51395">
    <property type="entry name" value="FMN-linked oxidoreductases"/>
    <property type="match status" value="1"/>
</dbReference>
<comment type="caution">
    <text evidence="9">The sequence shown here is derived from an EMBL/GenBank/DDBJ whole genome shotgun (WGS) entry which is preliminary data.</text>
</comment>
<evidence type="ECO:0000256" key="7">
    <source>
        <dbReference type="SAM" id="MobiDB-lite"/>
    </source>
</evidence>
<keyword evidence="5" id="KW-0665">Pyrimidine biosynthesis</keyword>
<evidence type="ECO:0000259" key="8">
    <source>
        <dbReference type="Pfam" id="PF01180"/>
    </source>
</evidence>
<dbReference type="Gene3D" id="3.20.20.70">
    <property type="entry name" value="Aldolase class I"/>
    <property type="match status" value="1"/>
</dbReference>
<dbReference type="InterPro" id="IPR013785">
    <property type="entry name" value="Aldolase_TIM"/>
</dbReference>
<evidence type="ECO:0000256" key="5">
    <source>
        <dbReference type="ARBA" id="ARBA00022975"/>
    </source>
</evidence>
<proteinExistence type="predicted"/>
<comment type="cofactor">
    <cofactor evidence="1">
        <name>FMN</name>
        <dbReference type="ChEBI" id="CHEBI:58210"/>
    </cofactor>
</comment>
<dbReference type="EC" id="1.3.1.14" evidence="9"/>
<dbReference type="Pfam" id="PF01180">
    <property type="entry name" value="DHO_dh"/>
    <property type="match status" value="1"/>
</dbReference>
<evidence type="ECO:0000256" key="2">
    <source>
        <dbReference type="ARBA" id="ARBA00004725"/>
    </source>
</evidence>